<evidence type="ECO:0000256" key="1">
    <source>
        <dbReference type="SAM" id="Phobius"/>
    </source>
</evidence>
<proteinExistence type="predicted"/>
<accession>A0AAP0F9P7</accession>
<protein>
    <submittedName>
        <fullName evidence="2">Uncharacterized protein</fullName>
    </submittedName>
</protein>
<name>A0AAP0F9P7_9MAGN</name>
<comment type="caution">
    <text evidence="2">The sequence shown here is derived from an EMBL/GenBank/DDBJ whole genome shotgun (WGS) entry which is preliminary data.</text>
</comment>
<gene>
    <name evidence="2" type="ORF">Scep_020877</name>
</gene>
<evidence type="ECO:0000313" key="3">
    <source>
        <dbReference type="Proteomes" id="UP001419268"/>
    </source>
</evidence>
<evidence type="ECO:0000313" key="2">
    <source>
        <dbReference type="EMBL" id="KAK9104033.1"/>
    </source>
</evidence>
<keyword evidence="1" id="KW-0472">Membrane</keyword>
<dbReference type="Proteomes" id="UP001419268">
    <property type="component" value="Unassembled WGS sequence"/>
</dbReference>
<dbReference type="AlphaFoldDB" id="A0AAP0F9P7"/>
<keyword evidence="1" id="KW-0812">Transmembrane</keyword>
<reference evidence="2 3" key="1">
    <citation type="submission" date="2024-01" db="EMBL/GenBank/DDBJ databases">
        <title>Genome assemblies of Stephania.</title>
        <authorList>
            <person name="Yang L."/>
        </authorList>
    </citation>
    <scope>NUCLEOTIDE SEQUENCE [LARGE SCALE GENOMIC DNA]</scope>
    <source>
        <strain evidence="2">JXDWG</strain>
        <tissue evidence="2">Leaf</tissue>
    </source>
</reference>
<keyword evidence="3" id="KW-1185">Reference proteome</keyword>
<organism evidence="2 3">
    <name type="scientific">Stephania cephalantha</name>
    <dbReference type="NCBI Taxonomy" id="152367"/>
    <lineage>
        <taxon>Eukaryota</taxon>
        <taxon>Viridiplantae</taxon>
        <taxon>Streptophyta</taxon>
        <taxon>Embryophyta</taxon>
        <taxon>Tracheophyta</taxon>
        <taxon>Spermatophyta</taxon>
        <taxon>Magnoliopsida</taxon>
        <taxon>Ranunculales</taxon>
        <taxon>Menispermaceae</taxon>
        <taxon>Menispermoideae</taxon>
        <taxon>Cissampelideae</taxon>
        <taxon>Stephania</taxon>
    </lineage>
</organism>
<feature type="transmembrane region" description="Helical" evidence="1">
    <location>
        <begin position="43"/>
        <end position="61"/>
    </location>
</feature>
<sequence length="106" mass="12257">MPFVISSSGFLSYFPLVNSDSRLLCSKVHDLSTESFPFPKGQDAVFMFVLSTFTVCFYCLLSRKVIYCRPLYYVSFLFLRVKYCFNLTLAFVKESFCFCPVGLSFH</sequence>
<dbReference type="EMBL" id="JBBNAG010000009">
    <property type="protein sequence ID" value="KAK9104033.1"/>
    <property type="molecule type" value="Genomic_DNA"/>
</dbReference>
<keyword evidence="1" id="KW-1133">Transmembrane helix</keyword>
<feature type="transmembrane region" description="Helical" evidence="1">
    <location>
        <begin position="73"/>
        <end position="92"/>
    </location>
</feature>